<sequence>MTRITARIGTGLVALAGLLALLPQQASAIPAFARQTEMSCNTCHAAVPKLNSFGEDFAANGYRLPNWKDKRESYGDDRLHLPDSVPLAVRIQGFGQLRSADRAAEGEEAANVDLQSPYFIKLLGGAPLTDHINTYFYGILAEKGENGTVLIEDAWLRHDDVFGTGVEAMLGQFQVSDLMFPREVRLSFQDYIPYRMAGITYERGLLLERGLGPVDLALGVVNSNGIDESRTLTASGYSRPDHSFDNNDQKSVFGRIATDVAGVGIGVFGFAGQQPNGFQQEAGNIDAPDSLPGHTADKRIAGLDLSGQVGGDVYWYLQGLYNEWGDFLEEGEDYSWWGGFAGVDWIMSPEWAFSLLYNYGDADDLDEVQLSDFGVTVNDDLANTRYDGLNLNTLTFTTSYYFASNVRGVVEANYDFQDTNDFAHREREHYLLMGLDAAF</sequence>
<dbReference type="SUPFAM" id="SSF56935">
    <property type="entry name" value="Porins"/>
    <property type="match status" value="1"/>
</dbReference>
<dbReference type="OrthoDB" id="9771424at2"/>
<dbReference type="RefSeq" id="WP_054965039.1">
    <property type="nucleotide sequence ID" value="NZ_FMUN01000004.1"/>
</dbReference>
<dbReference type="Proteomes" id="UP000183104">
    <property type="component" value="Unassembled WGS sequence"/>
</dbReference>
<protein>
    <recommendedName>
        <fullName evidence="4">Cytochrome c domain-containing protein</fullName>
    </recommendedName>
</protein>
<gene>
    <name evidence="2" type="ORF">SAMN05661077_1695</name>
</gene>
<dbReference type="STRING" id="381306.AN478_02480"/>
<proteinExistence type="predicted"/>
<accession>A0A0P9C8U4</accession>
<reference evidence="3" key="1">
    <citation type="submission" date="2016-10" db="EMBL/GenBank/DDBJ databases">
        <authorList>
            <person name="Varghese N."/>
        </authorList>
    </citation>
    <scope>NUCLEOTIDE SEQUENCE [LARGE SCALE GENOMIC DNA]</scope>
    <source>
        <strain evidence="3">HL 19</strain>
    </source>
</reference>
<feature type="signal peptide" evidence="1">
    <location>
        <begin position="1"/>
        <end position="28"/>
    </location>
</feature>
<dbReference type="EMBL" id="FMUN01000004">
    <property type="protein sequence ID" value="SCY28168.1"/>
    <property type="molecule type" value="Genomic_DNA"/>
</dbReference>
<evidence type="ECO:0000256" key="1">
    <source>
        <dbReference type="SAM" id="SignalP"/>
    </source>
</evidence>
<evidence type="ECO:0000313" key="3">
    <source>
        <dbReference type="Proteomes" id="UP000183104"/>
    </source>
</evidence>
<dbReference type="AlphaFoldDB" id="A0A0P9C8U4"/>
<keyword evidence="1" id="KW-0732">Signal</keyword>
<feature type="chain" id="PRO_5010433401" description="Cytochrome c domain-containing protein" evidence="1">
    <location>
        <begin position="29"/>
        <end position="439"/>
    </location>
</feature>
<evidence type="ECO:0000313" key="2">
    <source>
        <dbReference type="EMBL" id="SCY28168.1"/>
    </source>
</evidence>
<organism evidence="2 3">
    <name type="scientific">Thiohalorhabdus denitrificans</name>
    <dbReference type="NCBI Taxonomy" id="381306"/>
    <lineage>
        <taxon>Bacteria</taxon>
        <taxon>Pseudomonadati</taxon>
        <taxon>Pseudomonadota</taxon>
        <taxon>Gammaproteobacteria</taxon>
        <taxon>Thiohalorhabdales</taxon>
        <taxon>Thiohalorhabdaceae</taxon>
        <taxon>Thiohalorhabdus</taxon>
    </lineage>
</organism>
<keyword evidence="3" id="KW-1185">Reference proteome</keyword>
<evidence type="ECO:0008006" key="4">
    <source>
        <dbReference type="Google" id="ProtNLM"/>
    </source>
</evidence>
<name>A0A0P9C8U4_9GAMM</name>